<dbReference type="GO" id="GO:0016787">
    <property type="term" value="F:hydrolase activity"/>
    <property type="evidence" value="ECO:0007669"/>
    <property type="project" value="UniProtKB-KW"/>
</dbReference>
<dbReference type="Gene3D" id="3.40.50.1110">
    <property type="entry name" value="SGNH hydrolase"/>
    <property type="match status" value="1"/>
</dbReference>
<dbReference type="SUPFAM" id="SSF52266">
    <property type="entry name" value="SGNH hydrolase"/>
    <property type="match status" value="1"/>
</dbReference>
<feature type="domain" description="SGNH hydrolase-type esterase" evidence="2">
    <location>
        <begin position="53"/>
        <end position="231"/>
    </location>
</feature>
<name>A0ABW4NC36_9SPHN</name>
<feature type="compositionally biased region" description="Pro residues" evidence="1">
    <location>
        <begin position="25"/>
        <end position="43"/>
    </location>
</feature>
<evidence type="ECO:0000256" key="1">
    <source>
        <dbReference type="SAM" id="MobiDB-lite"/>
    </source>
</evidence>
<keyword evidence="4" id="KW-1185">Reference proteome</keyword>
<dbReference type="CDD" id="cd00229">
    <property type="entry name" value="SGNH_hydrolase"/>
    <property type="match status" value="1"/>
</dbReference>
<dbReference type="EMBL" id="JBHUFC010000003">
    <property type="protein sequence ID" value="MFD1787586.1"/>
    <property type="molecule type" value="Genomic_DNA"/>
</dbReference>
<proteinExistence type="predicted"/>
<gene>
    <name evidence="3" type="ORF">ACFSC3_08380</name>
</gene>
<reference evidence="4" key="1">
    <citation type="journal article" date="2019" name="Int. J. Syst. Evol. Microbiol.">
        <title>The Global Catalogue of Microorganisms (GCM) 10K type strain sequencing project: providing services to taxonomists for standard genome sequencing and annotation.</title>
        <authorList>
            <consortium name="The Broad Institute Genomics Platform"/>
            <consortium name="The Broad Institute Genome Sequencing Center for Infectious Disease"/>
            <person name="Wu L."/>
            <person name="Ma J."/>
        </authorList>
    </citation>
    <scope>NUCLEOTIDE SEQUENCE [LARGE SCALE GENOMIC DNA]</scope>
    <source>
        <strain evidence="4">Q85</strain>
    </source>
</reference>
<dbReference type="InterPro" id="IPR036514">
    <property type="entry name" value="SGNH_hydro_sf"/>
</dbReference>
<evidence type="ECO:0000313" key="3">
    <source>
        <dbReference type="EMBL" id="MFD1787586.1"/>
    </source>
</evidence>
<keyword evidence="3" id="KW-0378">Hydrolase</keyword>
<dbReference type="RefSeq" id="WP_380939957.1">
    <property type="nucleotide sequence ID" value="NZ_JBHUFC010000003.1"/>
</dbReference>
<accession>A0ABW4NC36</accession>
<dbReference type="Pfam" id="PF13472">
    <property type="entry name" value="Lipase_GDSL_2"/>
    <property type="match status" value="1"/>
</dbReference>
<dbReference type="Proteomes" id="UP001597283">
    <property type="component" value="Unassembled WGS sequence"/>
</dbReference>
<comment type="caution">
    <text evidence="3">The sequence shown here is derived from an EMBL/GenBank/DDBJ whole genome shotgun (WGS) entry which is preliminary data.</text>
</comment>
<dbReference type="InterPro" id="IPR013830">
    <property type="entry name" value="SGNH_hydro"/>
</dbReference>
<organism evidence="3 4">
    <name type="scientific">Sphingomonas floccifaciens</name>
    <dbReference type="NCBI Taxonomy" id="1844115"/>
    <lineage>
        <taxon>Bacteria</taxon>
        <taxon>Pseudomonadati</taxon>
        <taxon>Pseudomonadota</taxon>
        <taxon>Alphaproteobacteria</taxon>
        <taxon>Sphingomonadales</taxon>
        <taxon>Sphingomonadaceae</taxon>
        <taxon>Sphingomonas</taxon>
    </lineage>
</organism>
<protein>
    <submittedName>
        <fullName evidence="3">SGNH/GDSL hydrolase family protein</fullName>
    </submittedName>
</protein>
<feature type="region of interest" description="Disordered" evidence="1">
    <location>
        <begin position="15"/>
        <end position="44"/>
    </location>
</feature>
<sequence>MPTLSLDLGLTAPRLVRGDGVVAPTPTPTPPPSPTPAPTPTPSATPVLTRMAFAGDSISAHAAGVPAVWAANNSDVTSQNFSQGGAGIGSPSDADADGANSFYGRLNALKAFAPVAVLMFFGANDVLSYGGTDAASYAASFIARYKDAVSALRASGVQLIGAGTLLPNGAADTQMHNDARVLVNVQLRAGVGDWLDYIVPFGEHPLLTLANFQNSSYSDGNVHPNAAGYAVLNEIAADVLGPIKARSTATTPTQFAFTDLNNQAAGSTAIGSVRVTGMGIGRRATQTMTGAGDMATGQGAFGTAARDVMNGDVALRRLVNSASADTAVDGPLTIGTTSDTFTVRTASASPPVSFAALAGSTAQVNETQGSGPVTFAAIPFPAGRPVVALFKENTPPTGVTINGVAATLLVSTDSAFYLYAGPANQALAAGDYDIVVSAPATSFYGVKVWAGAAANSTKAIGQTAKLAYQYRGDGDHAADAALTVGIGGQGVIFYLRDNDTPAPTFVNGTTVIRYPASTFSPSYGLVVGHWGTFNTSQTPAANTTQYGNDMLLAAVLP</sequence>
<evidence type="ECO:0000313" key="4">
    <source>
        <dbReference type="Proteomes" id="UP001597283"/>
    </source>
</evidence>
<evidence type="ECO:0000259" key="2">
    <source>
        <dbReference type="Pfam" id="PF13472"/>
    </source>
</evidence>